<dbReference type="GO" id="GO:0050660">
    <property type="term" value="F:flavin adenine dinucleotide binding"/>
    <property type="evidence" value="ECO:0007669"/>
    <property type="project" value="InterPro"/>
</dbReference>
<dbReference type="Pfam" id="PF03471">
    <property type="entry name" value="CorC_HlyC"/>
    <property type="match status" value="1"/>
</dbReference>
<organism evidence="2 3">
    <name type="scientific">Vibrio atlanticus</name>
    <dbReference type="NCBI Taxonomy" id="693153"/>
    <lineage>
        <taxon>Bacteria</taxon>
        <taxon>Pseudomonadati</taxon>
        <taxon>Pseudomonadota</taxon>
        <taxon>Gammaproteobacteria</taxon>
        <taxon>Vibrionales</taxon>
        <taxon>Vibrionaceae</taxon>
        <taxon>Vibrio</taxon>
    </lineage>
</organism>
<accession>A0A1C3IYF9</accession>
<dbReference type="Proteomes" id="UP000092876">
    <property type="component" value="Unassembled WGS sequence"/>
</dbReference>
<sequence length="95" mass="10556">MAEEAARFFGDFFLDVGLSVAAVSDCYGIELGSEEEREMTLKQLVDQELGAHPVLGDSFEWHDITWVVADIDDHKVVKLGLCLPKTTLEEDVNEA</sequence>
<evidence type="ECO:0000313" key="3">
    <source>
        <dbReference type="Proteomes" id="UP000092876"/>
    </source>
</evidence>
<reference evidence="3" key="1">
    <citation type="submission" date="2016-06" db="EMBL/GenBank/DDBJ databases">
        <authorList>
            <person name="Rodrigo-Torres Lidia"/>
            <person name="Arahal R.David."/>
        </authorList>
    </citation>
    <scope>NUCLEOTIDE SEQUENCE [LARGE SCALE GENOMIC DNA]</scope>
    <source>
        <strain evidence="3">CECT 7223</strain>
    </source>
</reference>
<dbReference type="EMBL" id="FLQP01000045">
    <property type="protein sequence ID" value="SBS66450.1"/>
    <property type="molecule type" value="Genomic_DNA"/>
</dbReference>
<dbReference type="InterPro" id="IPR036318">
    <property type="entry name" value="FAD-bd_PCMH-like_sf"/>
</dbReference>
<dbReference type="Gene3D" id="3.30.465.10">
    <property type="match status" value="1"/>
</dbReference>
<evidence type="ECO:0000313" key="2">
    <source>
        <dbReference type="EMBL" id="SBS66450.1"/>
    </source>
</evidence>
<evidence type="ECO:0000259" key="1">
    <source>
        <dbReference type="SMART" id="SM01091"/>
    </source>
</evidence>
<dbReference type="InterPro" id="IPR016169">
    <property type="entry name" value="FAD-bd_PCMH_sub2"/>
</dbReference>
<dbReference type="AlphaFoldDB" id="A0A1C3IYF9"/>
<name>A0A1C3IYF9_9VIBR</name>
<dbReference type="InterPro" id="IPR005170">
    <property type="entry name" value="Transptr-assoc_dom"/>
</dbReference>
<gene>
    <name evidence="2" type="primary">nhaP2_2</name>
    <name evidence="2" type="ORF">VAT7223_03212</name>
</gene>
<proteinExistence type="predicted"/>
<dbReference type="SUPFAM" id="SSF56176">
    <property type="entry name" value="FAD-binding/transporter-associated domain-like"/>
    <property type="match status" value="1"/>
</dbReference>
<feature type="domain" description="Transporter-associated" evidence="1">
    <location>
        <begin position="5"/>
        <end position="85"/>
    </location>
</feature>
<dbReference type="SMART" id="SM01091">
    <property type="entry name" value="CorC_HlyC"/>
    <property type="match status" value="1"/>
</dbReference>
<protein>
    <submittedName>
        <fullName evidence="2">K(+)/H(+) antiporter NhaP2</fullName>
    </submittedName>
</protein>